<organism evidence="3 4">
    <name type="scientific">Streptomyces viridochromogenes</name>
    <dbReference type="NCBI Taxonomy" id="1938"/>
    <lineage>
        <taxon>Bacteria</taxon>
        <taxon>Bacillati</taxon>
        <taxon>Actinomycetota</taxon>
        <taxon>Actinomycetes</taxon>
        <taxon>Kitasatosporales</taxon>
        <taxon>Streptomycetaceae</taxon>
        <taxon>Streptomyces</taxon>
    </lineage>
</organism>
<dbReference type="Gene3D" id="3.40.190.10">
    <property type="entry name" value="Periplasmic binding protein-like II"/>
    <property type="match status" value="1"/>
</dbReference>
<dbReference type="EMBL" id="LFNT01000026">
    <property type="protein sequence ID" value="KMS72589.1"/>
    <property type="molecule type" value="Genomic_DNA"/>
</dbReference>
<dbReference type="Proteomes" id="UP000037432">
    <property type="component" value="Unassembled WGS sequence"/>
</dbReference>
<proteinExistence type="predicted"/>
<dbReference type="Pfam" id="PF04069">
    <property type="entry name" value="OpuAC"/>
    <property type="match status" value="1"/>
</dbReference>
<feature type="region of interest" description="Disordered" evidence="1">
    <location>
        <begin position="80"/>
        <end position="104"/>
    </location>
</feature>
<feature type="compositionally biased region" description="Basic and acidic residues" evidence="1">
    <location>
        <begin position="80"/>
        <end position="90"/>
    </location>
</feature>
<dbReference type="SUPFAM" id="SSF53850">
    <property type="entry name" value="Periplasmic binding protein-like II"/>
    <property type="match status" value="1"/>
</dbReference>
<evidence type="ECO:0000313" key="3">
    <source>
        <dbReference type="EMBL" id="KMS72589.1"/>
    </source>
</evidence>
<reference evidence="3 4" key="1">
    <citation type="submission" date="2015-06" db="EMBL/GenBank/DDBJ databases">
        <authorList>
            <person name="Ju K.-S."/>
            <person name="Doroghazi J.R."/>
            <person name="Metcalf W.W."/>
        </authorList>
    </citation>
    <scope>NUCLEOTIDE SEQUENCE [LARGE SCALE GENOMIC DNA]</scope>
    <source>
        <strain evidence="3 4">NRRL 3414</strain>
    </source>
</reference>
<dbReference type="Gene3D" id="3.40.190.120">
    <property type="entry name" value="Osmoprotection protein (prox), domain 2"/>
    <property type="match status" value="1"/>
</dbReference>
<evidence type="ECO:0000256" key="1">
    <source>
        <dbReference type="SAM" id="MobiDB-lite"/>
    </source>
</evidence>
<dbReference type="InterPro" id="IPR007210">
    <property type="entry name" value="ABC_Gly_betaine_transp_sub-bd"/>
</dbReference>
<evidence type="ECO:0000259" key="2">
    <source>
        <dbReference type="Pfam" id="PF04069"/>
    </source>
</evidence>
<dbReference type="AlphaFoldDB" id="A0A0J7Z9W2"/>
<dbReference type="GO" id="GO:0022857">
    <property type="term" value="F:transmembrane transporter activity"/>
    <property type="evidence" value="ECO:0007669"/>
    <property type="project" value="InterPro"/>
</dbReference>
<dbReference type="GO" id="GO:0043190">
    <property type="term" value="C:ATP-binding cassette (ABC) transporter complex"/>
    <property type="evidence" value="ECO:0007669"/>
    <property type="project" value="InterPro"/>
</dbReference>
<gene>
    <name evidence="3" type="ORF">ACM01_22645</name>
</gene>
<dbReference type="PATRIC" id="fig|1938.3.peg.8758"/>
<name>A0A0J7Z9W2_STRVR</name>
<accession>A0A0J7Z9W2</accession>
<feature type="domain" description="ABC-type glycine betaine transport system substrate-binding" evidence="2">
    <location>
        <begin position="26"/>
        <end position="98"/>
    </location>
</feature>
<protein>
    <recommendedName>
        <fullName evidence="2">ABC-type glycine betaine transport system substrate-binding domain-containing protein</fullName>
    </recommendedName>
</protein>
<sequence>MRQDDHPADDQPDGGAELRRSIGYVIQANDWVVLSDPRNLVPGRHVVPLIVDRKADSTVRKAPARLGNTLTTAQLTELDRQVDKDKKGPEDVASAYAQEHGLVK</sequence>
<evidence type="ECO:0000313" key="4">
    <source>
        <dbReference type="Proteomes" id="UP000037432"/>
    </source>
</evidence>
<comment type="caution">
    <text evidence="3">The sequence shown here is derived from an EMBL/GenBank/DDBJ whole genome shotgun (WGS) entry which is preliminary data.</text>
</comment>